<dbReference type="GO" id="GO:0016787">
    <property type="term" value="F:hydrolase activity"/>
    <property type="evidence" value="ECO:0007669"/>
    <property type="project" value="UniProtKB-KW"/>
</dbReference>
<dbReference type="Gene3D" id="3.40.50.1820">
    <property type="entry name" value="alpha/beta hydrolase"/>
    <property type="match status" value="1"/>
</dbReference>
<dbReference type="PANTHER" id="PTHR43798:SF33">
    <property type="entry name" value="HYDROLASE, PUTATIVE (AFU_ORTHOLOGUE AFUA_2G14860)-RELATED"/>
    <property type="match status" value="1"/>
</dbReference>
<dbReference type="InterPro" id="IPR050266">
    <property type="entry name" value="AB_hydrolase_sf"/>
</dbReference>
<dbReference type="PANTHER" id="PTHR43798">
    <property type="entry name" value="MONOACYLGLYCEROL LIPASE"/>
    <property type="match status" value="1"/>
</dbReference>
<comment type="caution">
    <text evidence="2">The sequence shown here is derived from an EMBL/GenBank/DDBJ whole genome shotgun (WGS) entry which is preliminary data.</text>
</comment>
<name>A0ABV8QR58_9BACT</name>
<dbReference type="InterPro" id="IPR000073">
    <property type="entry name" value="AB_hydrolase_1"/>
</dbReference>
<dbReference type="EMBL" id="JBHSCZ010000001">
    <property type="protein sequence ID" value="MFC4262237.1"/>
    <property type="molecule type" value="Genomic_DNA"/>
</dbReference>
<proteinExistence type="predicted"/>
<keyword evidence="3" id="KW-1185">Reference proteome</keyword>
<gene>
    <name evidence="2" type="ORF">ACFOWM_05080</name>
</gene>
<evidence type="ECO:0000259" key="1">
    <source>
        <dbReference type="Pfam" id="PF00561"/>
    </source>
</evidence>
<dbReference type="Proteomes" id="UP001595907">
    <property type="component" value="Unassembled WGS sequence"/>
</dbReference>
<dbReference type="RefSeq" id="WP_379707597.1">
    <property type="nucleotide sequence ID" value="NZ_JBHSCZ010000001.1"/>
</dbReference>
<dbReference type="SUPFAM" id="SSF53474">
    <property type="entry name" value="alpha/beta-Hydrolases"/>
    <property type="match status" value="1"/>
</dbReference>
<organism evidence="2 3">
    <name type="scientific">Ferruginibacter yonginensis</name>
    <dbReference type="NCBI Taxonomy" id="1310416"/>
    <lineage>
        <taxon>Bacteria</taxon>
        <taxon>Pseudomonadati</taxon>
        <taxon>Bacteroidota</taxon>
        <taxon>Chitinophagia</taxon>
        <taxon>Chitinophagales</taxon>
        <taxon>Chitinophagaceae</taxon>
        <taxon>Ferruginibacter</taxon>
    </lineage>
</organism>
<accession>A0ABV8QR58</accession>
<dbReference type="Pfam" id="PF00561">
    <property type="entry name" value="Abhydrolase_1"/>
    <property type="match status" value="1"/>
</dbReference>
<dbReference type="InterPro" id="IPR029058">
    <property type="entry name" value="AB_hydrolase_fold"/>
</dbReference>
<evidence type="ECO:0000313" key="3">
    <source>
        <dbReference type="Proteomes" id="UP001595907"/>
    </source>
</evidence>
<dbReference type="PRINTS" id="PR00111">
    <property type="entry name" value="ABHYDROLASE"/>
</dbReference>
<protein>
    <submittedName>
        <fullName evidence="2">Alpha/beta fold hydrolase</fullName>
    </submittedName>
</protein>
<keyword evidence="2" id="KW-0378">Hydrolase</keyword>
<evidence type="ECO:0000313" key="2">
    <source>
        <dbReference type="EMBL" id="MFC4262237.1"/>
    </source>
</evidence>
<sequence length="264" mass="28934">MSHKIITTDLGSMSYQIEGNGPAVCLLHGFAEDNQVWHNCIPTLKNNHTIITPNLPGIGASTIVSKEAISIDTMAKSINDILVAENIERAFIIGHSMGGYISLAFAKLYPHKLLGLGLVHSTAYADTAEKIGTRKKSIEFIQTHGASAFIKTTIPNLFYDIEVSKNAIIQQTFIGDAIEANTLVTHYLAMIDRKATVEVLQQCKVPVLFVIGKHDKTIPFLDSLQQSHLPNTSFVHILNSSAHMGMLEQPALFNEILAKFLQDA</sequence>
<feature type="domain" description="AB hydrolase-1" evidence="1">
    <location>
        <begin position="22"/>
        <end position="121"/>
    </location>
</feature>
<reference evidence="3" key="1">
    <citation type="journal article" date="2019" name="Int. J. Syst. Evol. Microbiol.">
        <title>The Global Catalogue of Microorganisms (GCM) 10K type strain sequencing project: providing services to taxonomists for standard genome sequencing and annotation.</title>
        <authorList>
            <consortium name="The Broad Institute Genomics Platform"/>
            <consortium name="The Broad Institute Genome Sequencing Center for Infectious Disease"/>
            <person name="Wu L."/>
            <person name="Ma J."/>
        </authorList>
    </citation>
    <scope>NUCLEOTIDE SEQUENCE [LARGE SCALE GENOMIC DNA]</scope>
    <source>
        <strain evidence="3">CECT 8289</strain>
    </source>
</reference>